<organism evidence="1 2">
    <name type="scientific">Pristionchus pacificus</name>
    <name type="common">Parasitic nematode worm</name>
    <dbReference type="NCBI Taxonomy" id="54126"/>
    <lineage>
        <taxon>Eukaryota</taxon>
        <taxon>Metazoa</taxon>
        <taxon>Ecdysozoa</taxon>
        <taxon>Nematoda</taxon>
        <taxon>Chromadorea</taxon>
        <taxon>Rhabditida</taxon>
        <taxon>Rhabditina</taxon>
        <taxon>Diplogasteromorpha</taxon>
        <taxon>Diplogasteroidea</taxon>
        <taxon>Neodiplogasteridae</taxon>
        <taxon>Pristionchus</taxon>
    </lineage>
</organism>
<accession>A0A2A6C5P8</accession>
<protein>
    <submittedName>
        <fullName evidence="1">Uncharacterized protein</fullName>
    </submittedName>
</protein>
<dbReference type="EnsemblMetazoa" id="PPA43707.1">
    <property type="protein sequence ID" value="PPA43707.1"/>
    <property type="gene ID" value="WBGene00282076"/>
</dbReference>
<evidence type="ECO:0000313" key="1">
    <source>
        <dbReference type="EnsemblMetazoa" id="PPA43707.1"/>
    </source>
</evidence>
<reference evidence="2" key="1">
    <citation type="journal article" date="2008" name="Nat. Genet.">
        <title>The Pristionchus pacificus genome provides a unique perspective on nematode lifestyle and parasitism.</title>
        <authorList>
            <person name="Dieterich C."/>
            <person name="Clifton S.W."/>
            <person name="Schuster L.N."/>
            <person name="Chinwalla A."/>
            <person name="Delehaunty K."/>
            <person name="Dinkelacker I."/>
            <person name="Fulton L."/>
            <person name="Fulton R."/>
            <person name="Godfrey J."/>
            <person name="Minx P."/>
            <person name="Mitreva M."/>
            <person name="Roeseler W."/>
            <person name="Tian H."/>
            <person name="Witte H."/>
            <person name="Yang S.P."/>
            <person name="Wilson R.K."/>
            <person name="Sommer R.J."/>
        </authorList>
    </citation>
    <scope>NUCLEOTIDE SEQUENCE [LARGE SCALE GENOMIC DNA]</scope>
    <source>
        <strain evidence="2">PS312</strain>
    </source>
</reference>
<proteinExistence type="predicted"/>
<keyword evidence="2" id="KW-1185">Reference proteome</keyword>
<name>A0A2A6C5P8_PRIPA</name>
<gene>
    <name evidence="1" type="primary">WBGene00282076</name>
</gene>
<dbReference type="Proteomes" id="UP000005239">
    <property type="component" value="Unassembled WGS sequence"/>
</dbReference>
<sequence length="80" mass="9077">MSLSELRILILLTVQKKARLDEEGCGDRLTRAEHFAIKGRDVRDINPVIGAEQSVPYYGLDFLISEYALVGQRRRETTGK</sequence>
<accession>A0A8R1Z645</accession>
<reference evidence="1" key="2">
    <citation type="submission" date="2022-06" db="UniProtKB">
        <authorList>
            <consortium name="EnsemblMetazoa"/>
        </authorList>
    </citation>
    <scope>IDENTIFICATION</scope>
    <source>
        <strain evidence="1">PS312</strain>
    </source>
</reference>
<evidence type="ECO:0000313" key="2">
    <source>
        <dbReference type="Proteomes" id="UP000005239"/>
    </source>
</evidence>
<dbReference type="AlphaFoldDB" id="A0A2A6C5P8"/>